<proteinExistence type="predicted"/>
<gene>
    <name evidence="2" type="ORF">ES692_14870</name>
</gene>
<sequence>MKFNKRFYDDNLNLRNVSKKKLALSIIIGLLSALIIYSFSYVLRETMRVMSFKFDLYPNIISEVDRRFYNLFFAFSSIIFGNSMAVSFLFSQPQNLMTRRSTKRKRIINEQIFLNFNFAYGFCKLGFMFGAFSMCCINFPFSSTPKYIAILLIIALYLESTKTINQVLRNKKWKFLAVNVLFLFLLSLGMSKIDIVNYKAIDVMALKANPILDLPHSFYYQKTSNTK</sequence>
<dbReference type="Proteomes" id="UP000321938">
    <property type="component" value="Unassembled WGS sequence"/>
</dbReference>
<dbReference type="AlphaFoldDB" id="A0A5C7B750"/>
<evidence type="ECO:0000313" key="2">
    <source>
        <dbReference type="EMBL" id="TXE15900.1"/>
    </source>
</evidence>
<dbReference type="STRING" id="1123037.GCA_000425305_01061"/>
<evidence type="ECO:0000256" key="1">
    <source>
        <dbReference type="SAM" id="Phobius"/>
    </source>
</evidence>
<evidence type="ECO:0000313" key="3">
    <source>
        <dbReference type="Proteomes" id="UP000321938"/>
    </source>
</evidence>
<name>A0A5C7B750_9FLAO</name>
<feature type="transmembrane region" description="Helical" evidence="1">
    <location>
        <begin position="112"/>
        <end position="132"/>
    </location>
</feature>
<organism evidence="2 3">
    <name type="scientific">Psychroserpens burtonensis</name>
    <dbReference type="NCBI Taxonomy" id="49278"/>
    <lineage>
        <taxon>Bacteria</taxon>
        <taxon>Pseudomonadati</taxon>
        <taxon>Bacteroidota</taxon>
        <taxon>Flavobacteriia</taxon>
        <taxon>Flavobacteriales</taxon>
        <taxon>Flavobacteriaceae</taxon>
        <taxon>Psychroserpens</taxon>
    </lineage>
</organism>
<feature type="transmembrane region" description="Helical" evidence="1">
    <location>
        <begin position="173"/>
        <end position="190"/>
    </location>
</feature>
<feature type="transmembrane region" description="Helical" evidence="1">
    <location>
        <begin position="144"/>
        <end position="161"/>
    </location>
</feature>
<keyword evidence="1" id="KW-0812">Transmembrane</keyword>
<keyword evidence="1" id="KW-0472">Membrane</keyword>
<protein>
    <submittedName>
        <fullName evidence="2">Uncharacterized protein</fullName>
    </submittedName>
</protein>
<feature type="transmembrane region" description="Helical" evidence="1">
    <location>
        <begin position="68"/>
        <end position="91"/>
    </location>
</feature>
<comment type="caution">
    <text evidence="2">The sequence shown here is derived from an EMBL/GenBank/DDBJ whole genome shotgun (WGS) entry which is preliminary data.</text>
</comment>
<feature type="transmembrane region" description="Helical" evidence="1">
    <location>
        <begin position="21"/>
        <end position="43"/>
    </location>
</feature>
<accession>A0A5C7B750</accession>
<dbReference type="EMBL" id="VOSB01000023">
    <property type="protein sequence ID" value="TXE15900.1"/>
    <property type="molecule type" value="Genomic_DNA"/>
</dbReference>
<keyword evidence="1" id="KW-1133">Transmembrane helix</keyword>
<reference evidence="2 3" key="1">
    <citation type="submission" date="2019-08" db="EMBL/GenBank/DDBJ databases">
        <title>Genome of Psychroserpens burtonensis ACAM 167.</title>
        <authorList>
            <person name="Bowman J.P."/>
        </authorList>
    </citation>
    <scope>NUCLEOTIDE SEQUENCE [LARGE SCALE GENOMIC DNA]</scope>
    <source>
        <strain evidence="2 3">ACAM 167</strain>
    </source>
</reference>
<dbReference type="RefSeq" id="WP_028871081.1">
    <property type="nucleotide sequence ID" value="NZ_VOSB01000023.1"/>
</dbReference>
<keyword evidence="3" id="KW-1185">Reference proteome</keyword>